<keyword evidence="1" id="KW-0808">Transferase</keyword>
<sequence length="90" mass="10847">MGYAWIEIRNYPENAFKKAYRSVYVHQISIADHMRNQGYGSRLMEEVAEVAKSKGITKVELDYWFDNEAAKNFYRKNNFVKYREFVYMDL</sequence>
<dbReference type="PANTHER" id="PTHR43420">
    <property type="entry name" value="ACETYLTRANSFERASE"/>
    <property type="match status" value="1"/>
</dbReference>
<dbReference type="InterPro" id="IPR016181">
    <property type="entry name" value="Acyl_CoA_acyltransferase"/>
</dbReference>
<dbReference type="InterPro" id="IPR050680">
    <property type="entry name" value="YpeA/RimI_acetyltransf"/>
</dbReference>
<organism evidence="4 5">
    <name type="scientific">Metabacillus sediminis</name>
    <dbReference type="NCBI Taxonomy" id="3117746"/>
    <lineage>
        <taxon>Bacteria</taxon>
        <taxon>Bacillati</taxon>
        <taxon>Bacillota</taxon>
        <taxon>Bacilli</taxon>
        <taxon>Bacillales</taxon>
        <taxon>Bacillaceae</taxon>
        <taxon>Metabacillus</taxon>
    </lineage>
</organism>
<reference evidence="4 5" key="1">
    <citation type="submission" date="2024-02" db="EMBL/GenBank/DDBJ databases">
        <title>Seven novel Bacillus-like species.</title>
        <authorList>
            <person name="Liu G."/>
        </authorList>
    </citation>
    <scope>NUCLEOTIDE SEQUENCE [LARGE SCALE GENOMIC DNA]</scope>
    <source>
        <strain evidence="4 5">FJAT-52054</strain>
    </source>
</reference>
<protein>
    <submittedName>
        <fullName evidence="4">GNAT family N-acetyltransferase</fullName>
    </submittedName>
</protein>
<dbReference type="CDD" id="cd04301">
    <property type="entry name" value="NAT_SF"/>
    <property type="match status" value="1"/>
</dbReference>
<dbReference type="RefSeq" id="WP_338778840.1">
    <property type="nucleotide sequence ID" value="NZ_CP147407.1"/>
</dbReference>
<name>A0ABZ2NHR3_9BACI</name>
<dbReference type="SUPFAM" id="SSF55729">
    <property type="entry name" value="Acyl-CoA N-acyltransferases (Nat)"/>
    <property type="match status" value="1"/>
</dbReference>
<proteinExistence type="predicted"/>
<feature type="domain" description="N-acetyltransferase" evidence="3">
    <location>
        <begin position="1"/>
        <end position="90"/>
    </location>
</feature>
<evidence type="ECO:0000259" key="3">
    <source>
        <dbReference type="PROSITE" id="PS51186"/>
    </source>
</evidence>
<evidence type="ECO:0000256" key="1">
    <source>
        <dbReference type="ARBA" id="ARBA00022679"/>
    </source>
</evidence>
<dbReference type="EMBL" id="CP147407">
    <property type="protein sequence ID" value="WXB96727.1"/>
    <property type="molecule type" value="Genomic_DNA"/>
</dbReference>
<keyword evidence="5" id="KW-1185">Reference proteome</keyword>
<dbReference type="InterPro" id="IPR000182">
    <property type="entry name" value="GNAT_dom"/>
</dbReference>
<accession>A0ABZ2NHR3</accession>
<dbReference type="Gene3D" id="3.40.630.30">
    <property type="match status" value="1"/>
</dbReference>
<gene>
    <name evidence="4" type="ORF">WCV65_19685</name>
</gene>
<dbReference type="Pfam" id="PF00583">
    <property type="entry name" value="Acetyltransf_1"/>
    <property type="match status" value="1"/>
</dbReference>
<dbReference type="PROSITE" id="PS51186">
    <property type="entry name" value="GNAT"/>
    <property type="match status" value="1"/>
</dbReference>
<dbReference type="Proteomes" id="UP001377337">
    <property type="component" value="Chromosome"/>
</dbReference>
<evidence type="ECO:0000256" key="2">
    <source>
        <dbReference type="ARBA" id="ARBA00023315"/>
    </source>
</evidence>
<evidence type="ECO:0000313" key="5">
    <source>
        <dbReference type="Proteomes" id="UP001377337"/>
    </source>
</evidence>
<evidence type="ECO:0000313" key="4">
    <source>
        <dbReference type="EMBL" id="WXB96727.1"/>
    </source>
</evidence>
<keyword evidence="2" id="KW-0012">Acyltransferase</keyword>